<feature type="transmembrane region" description="Helical" evidence="9">
    <location>
        <begin position="274"/>
        <end position="297"/>
    </location>
</feature>
<evidence type="ECO:0000259" key="10">
    <source>
        <dbReference type="PROSITE" id="PS51201"/>
    </source>
</evidence>
<dbReference type="PANTHER" id="PTHR42751">
    <property type="entry name" value="SODIUM/HYDROGEN EXCHANGER FAMILY/TRKA DOMAIN PROTEIN"/>
    <property type="match status" value="1"/>
</dbReference>
<keyword evidence="4" id="KW-0050">Antiport</keyword>
<dbReference type="Gene3D" id="3.40.50.720">
    <property type="entry name" value="NAD(P)-binding Rossmann-like Domain"/>
    <property type="match status" value="1"/>
</dbReference>
<keyword evidence="6 9" id="KW-1133">Transmembrane helix</keyword>
<dbReference type="InterPro" id="IPR036291">
    <property type="entry name" value="NAD(P)-bd_dom_sf"/>
</dbReference>
<feature type="transmembrane region" description="Helical" evidence="9">
    <location>
        <begin position="168"/>
        <end position="186"/>
    </location>
</feature>
<evidence type="ECO:0000256" key="2">
    <source>
        <dbReference type="ARBA" id="ARBA00005551"/>
    </source>
</evidence>
<comment type="caution">
    <text evidence="11">The sequence shown here is derived from an EMBL/GenBank/DDBJ whole genome shotgun (WGS) entry which is preliminary data.</text>
</comment>
<feature type="transmembrane region" description="Helical" evidence="9">
    <location>
        <begin position="78"/>
        <end position="101"/>
    </location>
</feature>
<keyword evidence="5 9" id="KW-0812">Transmembrane</keyword>
<evidence type="ECO:0000256" key="8">
    <source>
        <dbReference type="ARBA" id="ARBA00023136"/>
    </source>
</evidence>
<evidence type="ECO:0000256" key="5">
    <source>
        <dbReference type="ARBA" id="ARBA00022692"/>
    </source>
</evidence>
<organism evidence="11 12">
    <name type="scientific">Corallincola platygyrae</name>
    <dbReference type="NCBI Taxonomy" id="1193278"/>
    <lineage>
        <taxon>Bacteria</taxon>
        <taxon>Pseudomonadati</taxon>
        <taxon>Pseudomonadota</taxon>
        <taxon>Gammaproteobacteria</taxon>
        <taxon>Alteromonadales</taxon>
        <taxon>Psychromonadaceae</taxon>
        <taxon>Corallincola</taxon>
    </lineage>
</organism>
<dbReference type="Pfam" id="PF02254">
    <property type="entry name" value="TrkA_N"/>
    <property type="match status" value="1"/>
</dbReference>
<evidence type="ECO:0000256" key="4">
    <source>
        <dbReference type="ARBA" id="ARBA00022449"/>
    </source>
</evidence>
<accession>A0ABW4XSH7</accession>
<dbReference type="Pfam" id="PF00999">
    <property type="entry name" value="Na_H_Exchanger"/>
    <property type="match status" value="1"/>
</dbReference>
<feature type="transmembrane region" description="Helical" evidence="9">
    <location>
        <begin position="334"/>
        <end position="353"/>
    </location>
</feature>
<dbReference type="EMBL" id="JBHUHT010000031">
    <property type="protein sequence ID" value="MFD2098043.1"/>
    <property type="molecule type" value="Genomic_DNA"/>
</dbReference>
<feature type="transmembrane region" description="Helical" evidence="9">
    <location>
        <begin position="140"/>
        <end position="162"/>
    </location>
</feature>
<dbReference type="RefSeq" id="WP_345342329.1">
    <property type="nucleotide sequence ID" value="NZ_BAABLI010000034.1"/>
</dbReference>
<feature type="domain" description="RCK N-terminal" evidence="10">
    <location>
        <begin position="385"/>
        <end position="502"/>
    </location>
</feature>
<feature type="transmembrane region" description="Helical" evidence="9">
    <location>
        <begin position="48"/>
        <end position="66"/>
    </location>
</feature>
<evidence type="ECO:0000256" key="6">
    <source>
        <dbReference type="ARBA" id="ARBA00022989"/>
    </source>
</evidence>
<sequence length="534" mass="58059">MDPVVIAAAFALGLVVSRLGLPPMIGFLGCGFVLHAIGFEPSIAMEEIADLGVTLLLFSIGLKLNIKSLLKAEVWGTASLHMGITIGFFTVVLLLLGLLKISLFASLSWSSALLLSFALSFSSTVFAVKVLEDKGEMQSLYGRVAIGILVMQDIFAVVFLTFSTGKIPSVWAICLLGLPLLRPVMYRLLDRAGHGEMLILYGLMMALLLGAGLFELVGLKPDLGALIIGILLANHPKSGELAKSLFSFKELFLVAFFLNIGLQALPTWESVAIAVALCIVLVVKVALYFGLLSFFRLRARTSTLSALSLANYSEFGLIVGAIGVSNGWLDAEWLVIIAIALSLSMALASPLNIHASRLYRANKPRLHKYQRQQLLSYDSNIELSGERCIIFGMGRIGTGVYDEMHKRFGDDVLGIETDIERVNSHVAEDRKVIQGDATDSDFWEKLSSEGIELVYLAMPNHHGNLFAAQQFQRRQFSGQVAAIVQYSDEGEELKSLGVNAVFNLYEEAGAGFADHVSAQLVTDHNPSKTQRDTA</sequence>
<dbReference type="Gene3D" id="1.20.1530.20">
    <property type="match status" value="1"/>
</dbReference>
<keyword evidence="8 9" id="KW-0472">Membrane</keyword>
<evidence type="ECO:0000313" key="11">
    <source>
        <dbReference type="EMBL" id="MFD2098043.1"/>
    </source>
</evidence>
<feature type="transmembrane region" description="Helical" evidence="9">
    <location>
        <begin position="198"/>
        <end position="217"/>
    </location>
</feature>
<dbReference type="PROSITE" id="PS51201">
    <property type="entry name" value="RCK_N"/>
    <property type="match status" value="1"/>
</dbReference>
<evidence type="ECO:0000256" key="1">
    <source>
        <dbReference type="ARBA" id="ARBA00004141"/>
    </source>
</evidence>
<dbReference type="InterPro" id="IPR003148">
    <property type="entry name" value="RCK_N"/>
</dbReference>
<evidence type="ECO:0000256" key="7">
    <source>
        <dbReference type="ARBA" id="ARBA00023065"/>
    </source>
</evidence>
<dbReference type="InterPro" id="IPR038770">
    <property type="entry name" value="Na+/solute_symporter_sf"/>
</dbReference>
<dbReference type="SUPFAM" id="SSF51735">
    <property type="entry name" value="NAD(P)-binding Rossmann-fold domains"/>
    <property type="match status" value="1"/>
</dbReference>
<proteinExistence type="inferred from homology"/>
<reference evidence="12" key="1">
    <citation type="journal article" date="2019" name="Int. J. Syst. Evol. Microbiol.">
        <title>The Global Catalogue of Microorganisms (GCM) 10K type strain sequencing project: providing services to taxonomists for standard genome sequencing and annotation.</title>
        <authorList>
            <consortium name="The Broad Institute Genomics Platform"/>
            <consortium name="The Broad Institute Genome Sequencing Center for Infectious Disease"/>
            <person name="Wu L."/>
            <person name="Ma J."/>
        </authorList>
    </citation>
    <scope>NUCLEOTIDE SEQUENCE [LARGE SCALE GENOMIC DNA]</scope>
    <source>
        <strain evidence="12">CGMCC 1.10992</strain>
    </source>
</reference>
<evidence type="ECO:0000256" key="3">
    <source>
        <dbReference type="ARBA" id="ARBA00022448"/>
    </source>
</evidence>
<comment type="similarity">
    <text evidence="2">Belongs to the monovalent cation:proton antiporter 2 (CPA2) transporter (TC 2.A.37) family.</text>
</comment>
<dbReference type="PANTHER" id="PTHR42751:SF1">
    <property type="entry name" value="CATION_PROTON ANTIPORTER YBAL-RELATED"/>
    <property type="match status" value="1"/>
</dbReference>
<feature type="transmembrane region" description="Helical" evidence="9">
    <location>
        <begin position="107"/>
        <end position="128"/>
    </location>
</feature>
<keyword evidence="3" id="KW-0813">Transport</keyword>
<keyword evidence="12" id="KW-1185">Reference proteome</keyword>
<gene>
    <name evidence="11" type="ORF">ACFSJ3_18865</name>
</gene>
<protein>
    <submittedName>
        <fullName evidence="11">Cation:proton antiporter family protein</fullName>
    </submittedName>
</protein>
<dbReference type="InterPro" id="IPR006153">
    <property type="entry name" value="Cation/H_exchanger_TM"/>
</dbReference>
<feature type="transmembrane region" description="Helical" evidence="9">
    <location>
        <begin position="309"/>
        <end position="328"/>
    </location>
</feature>
<dbReference type="Proteomes" id="UP001597380">
    <property type="component" value="Unassembled WGS sequence"/>
</dbReference>
<keyword evidence="7" id="KW-0406">Ion transport</keyword>
<name>A0ABW4XSH7_9GAMM</name>
<evidence type="ECO:0000313" key="12">
    <source>
        <dbReference type="Proteomes" id="UP001597380"/>
    </source>
</evidence>
<comment type="subcellular location">
    <subcellularLocation>
        <location evidence="1">Membrane</location>
        <topology evidence="1">Multi-pass membrane protein</topology>
    </subcellularLocation>
</comment>
<evidence type="ECO:0000256" key="9">
    <source>
        <dbReference type="SAM" id="Phobius"/>
    </source>
</evidence>